<keyword evidence="1" id="KW-0678">Repressor</keyword>
<evidence type="ECO:0000256" key="3">
    <source>
        <dbReference type="ARBA" id="ARBA00023125"/>
    </source>
</evidence>
<evidence type="ECO:0000256" key="4">
    <source>
        <dbReference type="ARBA" id="ARBA00023159"/>
    </source>
</evidence>
<dbReference type="Proteomes" id="UP000013526">
    <property type="component" value="Unassembled WGS sequence"/>
</dbReference>
<comment type="caution">
    <text evidence="7">The sequence shown here is derived from an EMBL/GenBank/DDBJ whole genome shotgun (WGS) entry which is preliminary data.</text>
</comment>
<keyword evidence="2" id="KW-0805">Transcription regulation</keyword>
<dbReference type="PANTHER" id="PTHR30146:SF45">
    <property type="entry name" value="CATABOLITE REPRESSOR_ACTIVATOR"/>
    <property type="match status" value="1"/>
</dbReference>
<evidence type="ECO:0000256" key="2">
    <source>
        <dbReference type="ARBA" id="ARBA00023015"/>
    </source>
</evidence>
<dbReference type="SUPFAM" id="SSF47413">
    <property type="entry name" value="lambda repressor-like DNA-binding domains"/>
    <property type="match status" value="1"/>
</dbReference>
<evidence type="ECO:0000313" key="8">
    <source>
        <dbReference type="Proteomes" id="UP000013526"/>
    </source>
</evidence>
<feature type="domain" description="HTH lacI-type" evidence="6">
    <location>
        <begin position="43"/>
        <end position="100"/>
    </location>
</feature>
<dbReference type="InterPro" id="IPR028082">
    <property type="entry name" value="Peripla_BP_I"/>
</dbReference>
<dbReference type="AlphaFoldDB" id="R1F6X5"/>
<dbReference type="FunFam" id="1.10.260.40:FF:000008">
    <property type="entry name" value="Fructose repressor (Catabolite repressor/activator)"/>
    <property type="match status" value="1"/>
</dbReference>
<dbReference type="InterPro" id="IPR012781">
    <property type="entry name" value="Fruct_sucro_rep"/>
</dbReference>
<evidence type="ECO:0000259" key="6">
    <source>
        <dbReference type="PROSITE" id="PS50932"/>
    </source>
</evidence>
<reference evidence="7 8" key="1">
    <citation type="journal article" date="2013" name="Genome Announc.">
        <title>Draft Genome Sequence of Aeromonas molluscorum Strain 848TT, Isolated from Bivalve Molluscs.</title>
        <authorList>
            <person name="Spataro N."/>
            <person name="Farfan M."/>
            <person name="Albarral V."/>
            <person name="Sanglas A."/>
            <person name="Loren J.G."/>
            <person name="Fuste M.C."/>
            <person name="Bosch E."/>
        </authorList>
    </citation>
    <scope>NUCLEOTIDE SEQUENCE [LARGE SCALE GENOMIC DNA]</scope>
    <source>
        <strain evidence="7 8">848</strain>
    </source>
</reference>
<dbReference type="InterPro" id="IPR010982">
    <property type="entry name" value="Lambda_DNA-bd_dom_sf"/>
</dbReference>
<keyword evidence="4" id="KW-0010">Activator</keyword>
<dbReference type="Pfam" id="PF00356">
    <property type="entry name" value="LacI"/>
    <property type="match status" value="1"/>
</dbReference>
<evidence type="ECO:0000256" key="1">
    <source>
        <dbReference type="ARBA" id="ARBA00022491"/>
    </source>
</evidence>
<dbReference type="PATRIC" id="fig|1268236.3.peg.1702"/>
<dbReference type="GO" id="GO:0009750">
    <property type="term" value="P:response to fructose"/>
    <property type="evidence" value="ECO:0007669"/>
    <property type="project" value="InterPro"/>
</dbReference>
<dbReference type="GO" id="GO:0000976">
    <property type="term" value="F:transcription cis-regulatory region binding"/>
    <property type="evidence" value="ECO:0007669"/>
    <property type="project" value="TreeGrafter"/>
</dbReference>
<dbReference type="CDD" id="cd01392">
    <property type="entry name" value="HTH_LacI"/>
    <property type="match status" value="1"/>
</dbReference>
<dbReference type="Pfam" id="PF00532">
    <property type="entry name" value="Peripla_BP_1"/>
    <property type="match status" value="1"/>
</dbReference>
<evidence type="ECO:0000256" key="5">
    <source>
        <dbReference type="ARBA" id="ARBA00023163"/>
    </source>
</evidence>
<accession>R1F6X5</accession>
<dbReference type="GO" id="GO:0003700">
    <property type="term" value="F:DNA-binding transcription factor activity"/>
    <property type="evidence" value="ECO:0007669"/>
    <property type="project" value="TreeGrafter"/>
</dbReference>
<dbReference type="SUPFAM" id="SSF53822">
    <property type="entry name" value="Periplasmic binding protein-like I"/>
    <property type="match status" value="1"/>
</dbReference>
<dbReference type="PANTHER" id="PTHR30146">
    <property type="entry name" value="LACI-RELATED TRANSCRIPTIONAL REPRESSOR"/>
    <property type="match status" value="1"/>
</dbReference>
<keyword evidence="5" id="KW-0804">Transcription</keyword>
<dbReference type="PROSITE" id="PS50932">
    <property type="entry name" value="HTH_LACI_2"/>
    <property type="match status" value="1"/>
</dbReference>
<dbReference type="Gene3D" id="1.10.260.40">
    <property type="entry name" value="lambda repressor-like DNA-binding domains"/>
    <property type="match status" value="1"/>
</dbReference>
<dbReference type="SMART" id="SM00354">
    <property type="entry name" value="HTH_LACI"/>
    <property type="match status" value="1"/>
</dbReference>
<proteinExistence type="predicted"/>
<dbReference type="EMBL" id="AQGQ01000043">
    <property type="protein sequence ID" value="EOD55482.1"/>
    <property type="molecule type" value="Genomic_DNA"/>
</dbReference>
<dbReference type="InterPro" id="IPR000843">
    <property type="entry name" value="HTH_LacI"/>
</dbReference>
<name>R1F6X5_9GAMM</name>
<dbReference type="InterPro" id="IPR001761">
    <property type="entry name" value="Peripla_BP/Lac1_sug-bd_dom"/>
</dbReference>
<protein>
    <submittedName>
        <fullName evidence="7">DNA-binding transcriptional regulator FruR</fullName>
    </submittedName>
</protein>
<gene>
    <name evidence="7" type="ORF">G113_08620</name>
</gene>
<dbReference type="NCBIfam" id="TIGR02417">
    <property type="entry name" value="fruct_sucro_rep"/>
    <property type="match status" value="1"/>
</dbReference>
<dbReference type="NCBIfam" id="NF008452">
    <property type="entry name" value="PRK11303.1"/>
    <property type="match status" value="1"/>
</dbReference>
<sequence length="369" mass="40924">MIKSPHFTLFNDMIRRTLFESEQGQEGGILLPERAKQDRANKMKLDEVAALAGVSRTTASYVINGKADQHRISQATRDKVMAVVDAHNYRPDSRAASLRGGQTRTLGFILPDLENASYAKLAKRLEQGARARGYQLLIVCSEDEPDTEKALCDMLVSRHVDALLVASCLSPEDPWYQTKQASGTQIIAIDRTMAPEHFISVASENRKACEELTASLLQPDLAHIALITALPSLTISQERRLGFLQALAGCNAQYHLCEGLHFSRAEGYRLISTLHHELGALPPALVTTSYILMEGVLDYLIEQEADMSQLAMATFGDDRLLDFMPFGINSLPQRHDELAALALDLAFQAITGDYRSGLHHIARSLKRRR</sequence>
<dbReference type="Gene3D" id="3.40.50.2300">
    <property type="match status" value="2"/>
</dbReference>
<evidence type="ECO:0000313" key="7">
    <source>
        <dbReference type="EMBL" id="EOD55482.1"/>
    </source>
</evidence>
<dbReference type="PROSITE" id="PS00356">
    <property type="entry name" value="HTH_LACI_1"/>
    <property type="match status" value="1"/>
</dbReference>
<organism evidence="7 8">
    <name type="scientific">Aeromonas molluscorum 848</name>
    <dbReference type="NCBI Taxonomy" id="1268236"/>
    <lineage>
        <taxon>Bacteria</taxon>
        <taxon>Pseudomonadati</taxon>
        <taxon>Pseudomonadota</taxon>
        <taxon>Gammaproteobacteria</taxon>
        <taxon>Aeromonadales</taxon>
        <taxon>Aeromonadaceae</taxon>
        <taxon>Aeromonas</taxon>
    </lineage>
</organism>
<keyword evidence="3 7" id="KW-0238">DNA-binding</keyword>
<keyword evidence="8" id="KW-1185">Reference proteome</keyword>